<dbReference type="InterPro" id="IPR051675">
    <property type="entry name" value="Endo/Exo/Phosphatase_dom_1"/>
</dbReference>
<dbReference type="Gene3D" id="1.10.150.320">
    <property type="entry name" value="Photosystem II 12 kDa extrinsic protein"/>
    <property type="match status" value="1"/>
</dbReference>
<accession>A0A538SRY3</accession>
<protein>
    <submittedName>
        <fullName evidence="3">Helix-hairpin-helix domain-containing protein</fullName>
    </submittedName>
</protein>
<dbReference type="EMBL" id="VBOS01000279">
    <property type="protein sequence ID" value="TMQ54117.1"/>
    <property type="molecule type" value="Genomic_DNA"/>
</dbReference>
<feature type="region of interest" description="Disordered" evidence="1">
    <location>
        <begin position="27"/>
        <end position="62"/>
    </location>
</feature>
<sequence>MKSRIILVAALAALALPLVAFADEAAKPATGSTTTAHHSSSTHKSAPKVNLNSASKEQLTKLPGITDETADKIIGGRPFKGTNELVSKSIVTQAEFDKLKGHVTVKSSSSKSSEAKSEPKKG</sequence>
<comment type="caution">
    <text evidence="3">The sequence shown here is derived from an EMBL/GenBank/DDBJ whole genome shotgun (WGS) entry which is preliminary data.</text>
</comment>
<evidence type="ECO:0000256" key="2">
    <source>
        <dbReference type="SAM" id="SignalP"/>
    </source>
</evidence>
<feature type="compositionally biased region" description="Basic and acidic residues" evidence="1">
    <location>
        <begin position="113"/>
        <end position="122"/>
    </location>
</feature>
<dbReference type="GO" id="GO:0015628">
    <property type="term" value="P:protein secretion by the type II secretion system"/>
    <property type="evidence" value="ECO:0007669"/>
    <property type="project" value="TreeGrafter"/>
</dbReference>
<dbReference type="Proteomes" id="UP000317716">
    <property type="component" value="Unassembled WGS sequence"/>
</dbReference>
<feature type="compositionally biased region" description="Low complexity" evidence="1">
    <location>
        <begin position="29"/>
        <end position="44"/>
    </location>
</feature>
<organism evidence="3 4">
    <name type="scientific">Eiseniibacteriota bacterium</name>
    <dbReference type="NCBI Taxonomy" id="2212470"/>
    <lineage>
        <taxon>Bacteria</taxon>
        <taxon>Candidatus Eiseniibacteriota</taxon>
    </lineage>
</organism>
<evidence type="ECO:0000256" key="1">
    <source>
        <dbReference type="SAM" id="MobiDB-lite"/>
    </source>
</evidence>
<gene>
    <name evidence="3" type="ORF">E6K72_07965</name>
</gene>
<evidence type="ECO:0000313" key="4">
    <source>
        <dbReference type="Proteomes" id="UP000317716"/>
    </source>
</evidence>
<proteinExistence type="predicted"/>
<evidence type="ECO:0000313" key="3">
    <source>
        <dbReference type="EMBL" id="TMQ54117.1"/>
    </source>
</evidence>
<feature type="signal peptide" evidence="2">
    <location>
        <begin position="1"/>
        <end position="22"/>
    </location>
</feature>
<name>A0A538SRY3_UNCEI</name>
<dbReference type="PANTHER" id="PTHR21180:SF32">
    <property type="entry name" value="ENDONUCLEASE_EXONUCLEASE_PHOSPHATASE FAMILY DOMAIN-CONTAINING PROTEIN 1"/>
    <property type="match status" value="1"/>
</dbReference>
<feature type="chain" id="PRO_5022101865" evidence="2">
    <location>
        <begin position="23"/>
        <end position="122"/>
    </location>
</feature>
<reference evidence="3 4" key="1">
    <citation type="journal article" date="2019" name="Nat. Microbiol.">
        <title>Mediterranean grassland soil C-N compound turnover is dependent on rainfall and depth, and is mediated by genomically divergent microorganisms.</title>
        <authorList>
            <person name="Diamond S."/>
            <person name="Andeer P.F."/>
            <person name="Li Z."/>
            <person name="Crits-Christoph A."/>
            <person name="Burstein D."/>
            <person name="Anantharaman K."/>
            <person name="Lane K.R."/>
            <person name="Thomas B.C."/>
            <person name="Pan C."/>
            <person name="Northen T.R."/>
            <person name="Banfield J.F."/>
        </authorList>
    </citation>
    <scope>NUCLEOTIDE SEQUENCE [LARGE SCALE GENOMIC DNA]</scope>
    <source>
        <strain evidence="3">WS_2</strain>
    </source>
</reference>
<dbReference type="GO" id="GO:0015627">
    <property type="term" value="C:type II protein secretion system complex"/>
    <property type="evidence" value="ECO:0007669"/>
    <property type="project" value="TreeGrafter"/>
</dbReference>
<dbReference type="AlphaFoldDB" id="A0A538SRY3"/>
<dbReference type="Pfam" id="PF12836">
    <property type="entry name" value="HHH_3"/>
    <property type="match status" value="1"/>
</dbReference>
<keyword evidence="2" id="KW-0732">Signal</keyword>
<dbReference type="PANTHER" id="PTHR21180">
    <property type="entry name" value="ENDONUCLEASE/EXONUCLEASE/PHOSPHATASE FAMILY DOMAIN-CONTAINING PROTEIN 1"/>
    <property type="match status" value="1"/>
</dbReference>
<dbReference type="SUPFAM" id="SSF81585">
    <property type="entry name" value="PsbU/PolX domain-like"/>
    <property type="match status" value="1"/>
</dbReference>
<feature type="region of interest" description="Disordered" evidence="1">
    <location>
        <begin position="102"/>
        <end position="122"/>
    </location>
</feature>